<dbReference type="Proteomes" id="UP001144323">
    <property type="component" value="Unassembled WGS sequence"/>
</dbReference>
<evidence type="ECO:0000313" key="2">
    <source>
        <dbReference type="EMBL" id="GLI92298.1"/>
    </source>
</evidence>
<comment type="caution">
    <text evidence="2">The sequence shown here is derived from an EMBL/GenBank/DDBJ whole genome shotgun (WGS) entry which is preliminary data.</text>
</comment>
<protein>
    <recommendedName>
        <fullName evidence="4">Transmembrane protein</fullName>
    </recommendedName>
</protein>
<keyword evidence="1" id="KW-0472">Membrane</keyword>
<feature type="transmembrane region" description="Helical" evidence="1">
    <location>
        <begin position="47"/>
        <end position="67"/>
    </location>
</feature>
<proteinExistence type="predicted"/>
<feature type="transmembrane region" description="Helical" evidence="1">
    <location>
        <begin position="131"/>
        <end position="153"/>
    </location>
</feature>
<gene>
    <name evidence="2" type="ORF">LMG27198_12900</name>
</gene>
<evidence type="ECO:0008006" key="4">
    <source>
        <dbReference type="Google" id="ProtNLM"/>
    </source>
</evidence>
<keyword evidence="1" id="KW-0812">Transmembrane</keyword>
<dbReference type="AlphaFoldDB" id="A0A9W6GSU8"/>
<dbReference type="RefSeq" id="WP_281801425.1">
    <property type="nucleotide sequence ID" value="NZ_BSEC01000001.1"/>
</dbReference>
<sequence>MNLHSLYADSRERERAFHHVRIASSQSVQTIVDSVLHDMAVLDSKSAALLQFISVVLAALTFALGLVNESAPYAPLIRGGIFVFMGVLGLAAWIDLRCLRSLGPSRALQSTTEFENEMLTEISHRRERYRLALHIAETTFALLALFVLVWMLLARGAHL</sequence>
<feature type="transmembrane region" description="Helical" evidence="1">
    <location>
        <begin position="73"/>
        <end position="96"/>
    </location>
</feature>
<evidence type="ECO:0000313" key="3">
    <source>
        <dbReference type="Proteomes" id="UP001144323"/>
    </source>
</evidence>
<evidence type="ECO:0000256" key="1">
    <source>
        <dbReference type="SAM" id="Phobius"/>
    </source>
</evidence>
<keyword evidence="1" id="KW-1133">Transmembrane helix</keyword>
<reference evidence="2" key="1">
    <citation type="journal article" date="2023" name="Int. J. Syst. Evol. Microbiol.">
        <title>Methylocystis iwaonis sp. nov., a type II methane-oxidizing bacterium from surface soil of a rice paddy field in Japan, and emended description of the genus Methylocystis (ex Whittenbury et al. 1970) Bowman et al. 1993.</title>
        <authorList>
            <person name="Kaise H."/>
            <person name="Sawadogo J.B."/>
            <person name="Alam M.S."/>
            <person name="Ueno C."/>
            <person name="Dianou D."/>
            <person name="Shinjo R."/>
            <person name="Asakawa S."/>
        </authorList>
    </citation>
    <scope>NUCLEOTIDE SEQUENCE</scope>
    <source>
        <strain evidence="2">LMG27198</strain>
    </source>
</reference>
<keyword evidence="3" id="KW-1185">Reference proteome</keyword>
<accession>A0A9W6GSU8</accession>
<organism evidence="2 3">
    <name type="scientific">Methylocystis echinoides</name>
    <dbReference type="NCBI Taxonomy" id="29468"/>
    <lineage>
        <taxon>Bacteria</taxon>
        <taxon>Pseudomonadati</taxon>
        <taxon>Pseudomonadota</taxon>
        <taxon>Alphaproteobacteria</taxon>
        <taxon>Hyphomicrobiales</taxon>
        <taxon>Methylocystaceae</taxon>
        <taxon>Methylocystis</taxon>
    </lineage>
</organism>
<name>A0A9W6GSU8_9HYPH</name>
<dbReference type="EMBL" id="BSEC01000001">
    <property type="protein sequence ID" value="GLI92298.1"/>
    <property type="molecule type" value="Genomic_DNA"/>
</dbReference>